<reference evidence="1" key="1">
    <citation type="submission" date="2017-05" db="UniProtKB">
        <authorList>
            <consortium name="EnsemblMetazoa"/>
        </authorList>
    </citation>
    <scope>IDENTIFICATION</scope>
</reference>
<organism evidence="1">
    <name type="scientific">Amphimedon queenslandica</name>
    <name type="common">Sponge</name>
    <dbReference type="NCBI Taxonomy" id="400682"/>
    <lineage>
        <taxon>Eukaryota</taxon>
        <taxon>Metazoa</taxon>
        <taxon>Porifera</taxon>
        <taxon>Demospongiae</taxon>
        <taxon>Heteroscleromorpha</taxon>
        <taxon>Haplosclerida</taxon>
        <taxon>Niphatidae</taxon>
        <taxon>Amphimedon</taxon>
    </lineage>
</organism>
<name>A0A1X7TAS0_AMPQE</name>
<dbReference type="AlphaFoldDB" id="A0A1X7TAS0"/>
<accession>A0A1X7TAS0</accession>
<dbReference type="InParanoid" id="A0A1X7TAS0"/>
<protein>
    <submittedName>
        <fullName evidence="1">Uncharacterized protein</fullName>
    </submittedName>
</protein>
<dbReference type="InterPro" id="IPR001806">
    <property type="entry name" value="Small_GTPase"/>
</dbReference>
<dbReference type="SUPFAM" id="SSF52540">
    <property type="entry name" value="P-loop containing nucleoside triphosphate hydrolases"/>
    <property type="match status" value="1"/>
</dbReference>
<dbReference type="Pfam" id="PF00071">
    <property type="entry name" value="Ras"/>
    <property type="match status" value="1"/>
</dbReference>
<dbReference type="OrthoDB" id="76173at2759"/>
<dbReference type="Gene3D" id="3.40.50.300">
    <property type="entry name" value="P-loop containing nucleotide triphosphate hydrolases"/>
    <property type="match status" value="1"/>
</dbReference>
<evidence type="ECO:0000313" key="1">
    <source>
        <dbReference type="EnsemblMetazoa" id="Aqu2.1.11414_001"/>
    </source>
</evidence>
<dbReference type="InterPro" id="IPR027417">
    <property type="entry name" value="P-loop_NTPase"/>
</dbReference>
<dbReference type="GO" id="GO:0003924">
    <property type="term" value="F:GTPase activity"/>
    <property type="evidence" value="ECO:0007669"/>
    <property type="project" value="InterPro"/>
</dbReference>
<sequence length="196" mass="21815">MLSDTVSMAIGADRTRSFSSFIDGFGGVASSCYDDSDCDAFVEQIHIQSFLDASPPPLTPPTSSLTDRKYTDTSLLPFPKIQCPTDVSSIQSTDTTIDDQWNIADSISQKYLTKNILTTVQSSFKYGIQLDRRDIGHYYQCITEMQQQPLLCMIITNEGSFTVLQDWIAELHRLGPPNIVLAIAGNKCDLEDKREV</sequence>
<proteinExistence type="predicted"/>
<dbReference type="STRING" id="400682.A0A1X7TAS0"/>
<dbReference type="GO" id="GO:0005525">
    <property type="term" value="F:GTP binding"/>
    <property type="evidence" value="ECO:0007669"/>
    <property type="project" value="InterPro"/>
</dbReference>
<dbReference type="EnsemblMetazoa" id="Aqu2.1.11414_001">
    <property type="protein sequence ID" value="Aqu2.1.11414_001"/>
    <property type="gene ID" value="Aqu2.1.11414"/>
</dbReference>